<dbReference type="PROSITE" id="PS51257">
    <property type="entry name" value="PROKAR_LIPOPROTEIN"/>
    <property type="match status" value="1"/>
</dbReference>
<accession>A0A0E9M450</accession>
<sequence length="322" mass="36541">MTYSKYRFISGCVVFFFANITGACSMFFEDDIADEELVILAPADGTTTEVLTHTFWWSTIVGADSYRLQIVSPSFDETEVLLLDSLLDSDKFVETLYPGQFQLRVRGENNGYVTEWAYSSLIIFSSEDLTRQRVQLKSPAEKAFVNAESIEFSWDHLMNAESYDLKIYGDNWGQDAIVDSSGIIELGVNLDNLEERAYWWGVKAQNETSETLFSNRPLVIDRTPPENPTLESPQNNAILSDSTVVFSWDSNDPVWSKVLDELIIVEKREGATDVQVHSDTYDGKTATVNLFRGRKYSWKIQSIDQAGNESEISNEQQFTINN</sequence>
<organism evidence="2 3">
    <name type="scientific">Geofilum rubicundum JCM 15548</name>
    <dbReference type="NCBI Taxonomy" id="1236989"/>
    <lineage>
        <taxon>Bacteria</taxon>
        <taxon>Pseudomonadati</taxon>
        <taxon>Bacteroidota</taxon>
        <taxon>Bacteroidia</taxon>
        <taxon>Marinilabiliales</taxon>
        <taxon>Marinilabiliaceae</taxon>
        <taxon>Geofilum</taxon>
    </lineage>
</organism>
<dbReference type="InterPro" id="IPR013783">
    <property type="entry name" value="Ig-like_fold"/>
</dbReference>
<keyword evidence="3" id="KW-1185">Reference proteome</keyword>
<feature type="signal peptide" evidence="1">
    <location>
        <begin position="1"/>
        <end position="23"/>
    </location>
</feature>
<protein>
    <recommendedName>
        <fullName evidence="4">Fibronectin type-III domain-containing protein</fullName>
    </recommendedName>
</protein>
<dbReference type="EMBL" id="BAZW01000071">
    <property type="protein sequence ID" value="GAO31950.1"/>
    <property type="molecule type" value="Genomic_DNA"/>
</dbReference>
<evidence type="ECO:0008006" key="4">
    <source>
        <dbReference type="Google" id="ProtNLM"/>
    </source>
</evidence>
<reference evidence="2 3" key="1">
    <citation type="journal article" date="2015" name="Microbes Environ.">
        <title>Distribution and evolution of nitrogen fixation genes in the phylum bacteroidetes.</title>
        <authorList>
            <person name="Inoue J."/>
            <person name="Oshima K."/>
            <person name="Suda W."/>
            <person name="Sakamoto M."/>
            <person name="Iino T."/>
            <person name="Noda S."/>
            <person name="Hongoh Y."/>
            <person name="Hattori M."/>
            <person name="Ohkuma M."/>
        </authorList>
    </citation>
    <scope>NUCLEOTIDE SEQUENCE [LARGE SCALE GENOMIC DNA]</scope>
    <source>
        <strain evidence="2">JCM 15548</strain>
    </source>
</reference>
<dbReference type="STRING" id="1236989.JCM15548_14365"/>
<proteinExistence type="predicted"/>
<comment type="caution">
    <text evidence="2">The sequence shown here is derived from an EMBL/GenBank/DDBJ whole genome shotgun (WGS) entry which is preliminary data.</text>
</comment>
<evidence type="ECO:0000313" key="3">
    <source>
        <dbReference type="Proteomes" id="UP000032900"/>
    </source>
</evidence>
<feature type="chain" id="PRO_5002428958" description="Fibronectin type-III domain-containing protein" evidence="1">
    <location>
        <begin position="24"/>
        <end position="322"/>
    </location>
</feature>
<dbReference type="Proteomes" id="UP000032900">
    <property type="component" value="Unassembled WGS sequence"/>
</dbReference>
<gene>
    <name evidence="2" type="ORF">JCM15548_14365</name>
</gene>
<evidence type="ECO:0000256" key="1">
    <source>
        <dbReference type="SAM" id="SignalP"/>
    </source>
</evidence>
<keyword evidence="1" id="KW-0732">Signal</keyword>
<dbReference type="AlphaFoldDB" id="A0A0E9M450"/>
<evidence type="ECO:0000313" key="2">
    <source>
        <dbReference type="EMBL" id="GAO31950.1"/>
    </source>
</evidence>
<dbReference type="Gene3D" id="2.60.40.10">
    <property type="entry name" value="Immunoglobulins"/>
    <property type="match status" value="3"/>
</dbReference>
<name>A0A0E9M450_9BACT</name>